<evidence type="ECO:0000313" key="4">
    <source>
        <dbReference type="Proteomes" id="UP000253782"/>
    </source>
</evidence>
<accession>A0A369UT68</accession>
<comment type="caution">
    <text evidence="3">The sequence shown here is derived from an EMBL/GenBank/DDBJ whole genome shotgun (WGS) entry which is preliminary data.</text>
</comment>
<dbReference type="AlphaFoldDB" id="A0A369UT68"/>
<dbReference type="EMBL" id="QQAH01000009">
    <property type="protein sequence ID" value="RDD81539.1"/>
    <property type="molecule type" value="Genomic_DNA"/>
</dbReference>
<organism evidence="3 4">
    <name type="scientific">Dyella tabacisoli</name>
    <dbReference type="NCBI Taxonomy" id="2282381"/>
    <lineage>
        <taxon>Bacteria</taxon>
        <taxon>Pseudomonadati</taxon>
        <taxon>Pseudomonadota</taxon>
        <taxon>Gammaproteobacteria</taxon>
        <taxon>Lysobacterales</taxon>
        <taxon>Rhodanobacteraceae</taxon>
        <taxon>Dyella</taxon>
    </lineage>
</organism>
<sequence length="258" mass="28209">MDCKTANDLLPLYFDGELDRTTSREFETHLDACVDCRAALIELDALRQALREHAPRYSAPETLRARIQKTAATMTAGTSSRRRPSRGLALAASWVLAFAAGGAMMTLWNHASSSVDESSQLSRDLFASHWRALAATSPIDVVSTDQHTVKPWFAGKVATAPVVQDFSDQGYALIGGRIDYAGNERVPVLVYRHGKHLIDVFVLPQAIKPDTMPVIDKPIQSQGYVLDVVMLGGQRAAIVSDMGSAELERFRGLLSALR</sequence>
<dbReference type="Pfam" id="PF13490">
    <property type="entry name" value="zf-HC2"/>
    <property type="match status" value="1"/>
</dbReference>
<evidence type="ECO:0000256" key="1">
    <source>
        <dbReference type="SAM" id="Phobius"/>
    </source>
</evidence>
<feature type="domain" description="Putative zinc-finger" evidence="2">
    <location>
        <begin position="3"/>
        <end position="37"/>
    </location>
</feature>
<protein>
    <submittedName>
        <fullName evidence="3">Anti-sigma factor</fullName>
    </submittedName>
</protein>
<keyword evidence="1" id="KW-0812">Transmembrane</keyword>
<keyword evidence="4" id="KW-1185">Reference proteome</keyword>
<evidence type="ECO:0000313" key="3">
    <source>
        <dbReference type="EMBL" id="RDD81539.1"/>
    </source>
</evidence>
<reference evidence="3 4" key="1">
    <citation type="submission" date="2018-07" db="EMBL/GenBank/DDBJ databases">
        <title>Dyella tabacisoli L4-6T, whole genome shotgun sequence.</title>
        <authorList>
            <person name="Zhou X.-K."/>
            <person name="Li W.-J."/>
            <person name="Duan Y.-Q."/>
        </authorList>
    </citation>
    <scope>NUCLEOTIDE SEQUENCE [LARGE SCALE GENOMIC DNA]</scope>
    <source>
        <strain evidence="3 4">L4-6</strain>
    </source>
</reference>
<name>A0A369UT68_9GAMM</name>
<dbReference type="InterPro" id="IPR027383">
    <property type="entry name" value="Znf_put"/>
</dbReference>
<gene>
    <name evidence="3" type="ORF">DVJ77_10190</name>
</gene>
<proteinExistence type="predicted"/>
<dbReference type="RefSeq" id="WP_114845410.1">
    <property type="nucleotide sequence ID" value="NZ_JBHSPE010000005.1"/>
</dbReference>
<keyword evidence="1" id="KW-1133">Transmembrane helix</keyword>
<dbReference type="OrthoDB" id="191790at2"/>
<dbReference type="Proteomes" id="UP000253782">
    <property type="component" value="Unassembled WGS sequence"/>
</dbReference>
<evidence type="ECO:0000259" key="2">
    <source>
        <dbReference type="Pfam" id="PF13490"/>
    </source>
</evidence>
<keyword evidence="1" id="KW-0472">Membrane</keyword>
<dbReference type="Gene3D" id="1.10.10.1320">
    <property type="entry name" value="Anti-sigma factor, zinc-finger domain"/>
    <property type="match status" value="1"/>
</dbReference>
<feature type="transmembrane region" description="Helical" evidence="1">
    <location>
        <begin position="88"/>
        <end position="108"/>
    </location>
</feature>
<dbReference type="InterPro" id="IPR041916">
    <property type="entry name" value="Anti_sigma_zinc_sf"/>
</dbReference>